<dbReference type="PANTHER" id="PTHR14309:SF12">
    <property type="entry name" value="PH DOMAIN-CONTAINING PROTEIN"/>
    <property type="match status" value="1"/>
</dbReference>
<name>A0ABD3VFE6_SINWO</name>
<evidence type="ECO:0000256" key="2">
    <source>
        <dbReference type="ARBA" id="ARBA00023136"/>
    </source>
</evidence>
<reference evidence="5 6" key="1">
    <citation type="submission" date="2024-11" db="EMBL/GenBank/DDBJ databases">
        <title>Chromosome-level genome assembly of the freshwater bivalve Anodonta woodiana.</title>
        <authorList>
            <person name="Chen X."/>
        </authorList>
    </citation>
    <scope>NUCLEOTIDE SEQUENCE [LARGE SCALE GENOMIC DNA]</scope>
    <source>
        <strain evidence="5">MN2024</strain>
        <tissue evidence="5">Gills</tissue>
    </source>
</reference>
<proteinExistence type="predicted"/>
<feature type="domain" description="PH" evidence="4">
    <location>
        <begin position="2"/>
        <end position="118"/>
    </location>
</feature>
<dbReference type="SMART" id="SM00233">
    <property type="entry name" value="PH"/>
    <property type="match status" value="1"/>
</dbReference>
<feature type="compositionally biased region" description="Low complexity" evidence="3">
    <location>
        <begin position="197"/>
        <end position="217"/>
    </location>
</feature>
<feature type="region of interest" description="Disordered" evidence="3">
    <location>
        <begin position="124"/>
        <end position="223"/>
    </location>
</feature>
<comment type="caution">
    <text evidence="5">The sequence shown here is derived from an EMBL/GenBank/DDBJ whole genome shotgun (WGS) entry which is preliminary data.</text>
</comment>
<dbReference type="GO" id="GO:0016020">
    <property type="term" value="C:membrane"/>
    <property type="evidence" value="ECO:0007669"/>
    <property type="project" value="UniProtKB-SubCell"/>
</dbReference>
<comment type="subcellular location">
    <subcellularLocation>
        <location evidence="1">Membrane</location>
    </subcellularLocation>
</comment>
<gene>
    <name evidence="5" type="ORF">ACJMK2_009712</name>
</gene>
<dbReference type="EMBL" id="JBJQND010000012">
    <property type="protein sequence ID" value="KAL3859493.1"/>
    <property type="molecule type" value="Genomic_DNA"/>
</dbReference>
<protein>
    <recommendedName>
        <fullName evidence="4">PH domain-containing protein</fullName>
    </recommendedName>
</protein>
<evidence type="ECO:0000256" key="3">
    <source>
        <dbReference type="SAM" id="MobiDB-lite"/>
    </source>
</evidence>
<evidence type="ECO:0000256" key="1">
    <source>
        <dbReference type="ARBA" id="ARBA00004370"/>
    </source>
</evidence>
<dbReference type="PANTHER" id="PTHR14309">
    <property type="entry name" value="EXPRESSED PROTEIN"/>
    <property type="match status" value="1"/>
</dbReference>
<sequence length="329" mass="35689">MGEVKSGYLKRHSKNVFSGGWNNVFVKLCQDSYLLVYKKQGDYDIKAKICLKDVCKHFAYGEHTNGFQNRPQVPAGASASCLLAIPEKPSHKAKVHWFLCNNEQHLHEWMTAICSTLPSREPRQEASAFHPASTVPAPYPTQPLGMPQPSYGFDGISGHPPTSAGYIPPTTSYQQAPYPQQQGYYPQQPGYQPPPSGYYQQPYQQPYQPGVAPQGYPTQPPPGTYGYQQPPAYGYQQPPQGYYAQQPNVVYVKDKKKGGLFSGGTGGGLLSGNTGKMVAGLAGGALLGYGASRMMGRGPFGWGMGRWGSWSSLSSMGSVGSFGSFGSFD</sequence>
<evidence type="ECO:0000313" key="5">
    <source>
        <dbReference type="EMBL" id="KAL3859493.1"/>
    </source>
</evidence>
<accession>A0ABD3VFE6</accession>
<dbReference type="PROSITE" id="PS50003">
    <property type="entry name" value="PH_DOMAIN"/>
    <property type="match status" value="1"/>
</dbReference>
<feature type="compositionally biased region" description="Low complexity" evidence="3">
    <location>
        <begin position="168"/>
        <end position="190"/>
    </location>
</feature>
<organism evidence="5 6">
    <name type="scientific">Sinanodonta woodiana</name>
    <name type="common">Chinese pond mussel</name>
    <name type="synonym">Anodonta woodiana</name>
    <dbReference type="NCBI Taxonomy" id="1069815"/>
    <lineage>
        <taxon>Eukaryota</taxon>
        <taxon>Metazoa</taxon>
        <taxon>Spiralia</taxon>
        <taxon>Lophotrochozoa</taxon>
        <taxon>Mollusca</taxon>
        <taxon>Bivalvia</taxon>
        <taxon>Autobranchia</taxon>
        <taxon>Heteroconchia</taxon>
        <taxon>Palaeoheterodonta</taxon>
        <taxon>Unionida</taxon>
        <taxon>Unionoidea</taxon>
        <taxon>Unionidae</taxon>
        <taxon>Unioninae</taxon>
        <taxon>Sinanodonta</taxon>
    </lineage>
</organism>
<dbReference type="InterPro" id="IPR011993">
    <property type="entry name" value="PH-like_dom_sf"/>
</dbReference>
<dbReference type="InterPro" id="IPR001849">
    <property type="entry name" value="PH_domain"/>
</dbReference>
<dbReference type="Pfam" id="PF00169">
    <property type="entry name" value="PH"/>
    <property type="match status" value="1"/>
</dbReference>
<dbReference type="SUPFAM" id="SSF50729">
    <property type="entry name" value="PH domain-like"/>
    <property type="match status" value="1"/>
</dbReference>
<evidence type="ECO:0000259" key="4">
    <source>
        <dbReference type="PROSITE" id="PS50003"/>
    </source>
</evidence>
<dbReference type="Gene3D" id="2.30.29.30">
    <property type="entry name" value="Pleckstrin-homology domain (PH domain)/Phosphotyrosine-binding domain (PTB)"/>
    <property type="match status" value="1"/>
</dbReference>
<dbReference type="AlphaFoldDB" id="A0ABD3VFE6"/>
<dbReference type="InterPro" id="IPR039680">
    <property type="entry name" value="PLEKHB1/2"/>
</dbReference>
<keyword evidence="2" id="KW-0472">Membrane</keyword>
<evidence type="ECO:0000313" key="6">
    <source>
        <dbReference type="Proteomes" id="UP001634394"/>
    </source>
</evidence>
<keyword evidence="6" id="KW-1185">Reference proteome</keyword>
<dbReference type="Proteomes" id="UP001634394">
    <property type="component" value="Unassembled WGS sequence"/>
</dbReference>